<accession>A0A392NAQ7</accession>
<evidence type="ECO:0000313" key="2">
    <source>
        <dbReference type="Proteomes" id="UP000265520"/>
    </source>
</evidence>
<evidence type="ECO:0000313" key="1">
    <source>
        <dbReference type="EMBL" id="MCH96910.1"/>
    </source>
</evidence>
<organism evidence="1 2">
    <name type="scientific">Trifolium medium</name>
    <dbReference type="NCBI Taxonomy" id="97028"/>
    <lineage>
        <taxon>Eukaryota</taxon>
        <taxon>Viridiplantae</taxon>
        <taxon>Streptophyta</taxon>
        <taxon>Embryophyta</taxon>
        <taxon>Tracheophyta</taxon>
        <taxon>Spermatophyta</taxon>
        <taxon>Magnoliopsida</taxon>
        <taxon>eudicotyledons</taxon>
        <taxon>Gunneridae</taxon>
        <taxon>Pentapetalae</taxon>
        <taxon>rosids</taxon>
        <taxon>fabids</taxon>
        <taxon>Fabales</taxon>
        <taxon>Fabaceae</taxon>
        <taxon>Papilionoideae</taxon>
        <taxon>50 kb inversion clade</taxon>
        <taxon>NPAAA clade</taxon>
        <taxon>Hologalegina</taxon>
        <taxon>IRL clade</taxon>
        <taxon>Trifolieae</taxon>
        <taxon>Trifolium</taxon>
    </lineage>
</organism>
<feature type="non-terminal residue" evidence="1">
    <location>
        <position position="1"/>
    </location>
</feature>
<gene>
    <name evidence="1" type="ORF">A2U01_0017901</name>
</gene>
<dbReference type="Proteomes" id="UP000265520">
    <property type="component" value="Unassembled WGS sequence"/>
</dbReference>
<comment type="caution">
    <text evidence="1">The sequence shown here is derived from an EMBL/GenBank/DDBJ whole genome shotgun (WGS) entry which is preliminary data.</text>
</comment>
<keyword evidence="2" id="KW-1185">Reference proteome</keyword>
<name>A0A392NAQ7_9FABA</name>
<protein>
    <submittedName>
        <fullName evidence="1">Uncharacterized protein</fullName>
    </submittedName>
</protein>
<dbReference type="EMBL" id="LXQA010033628">
    <property type="protein sequence ID" value="MCH96910.1"/>
    <property type="molecule type" value="Genomic_DNA"/>
</dbReference>
<dbReference type="AlphaFoldDB" id="A0A392NAQ7"/>
<reference evidence="1 2" key="1">
    <citation type="journal article" date="2018" name="Front. Plant Sci.">
        <title>Red Clover (Trifolium pratense) and Zigzag Clover (T. medium) - A Picture of Genomic Similarities and Differences.</title>
        <authorList>
            <person name="Dluhosova J."/>
            <person name="Istvanek J."/>
            <person name="Nedelnik J."/>
            <person name="Repkova J."/>
        </authorList>
    </citation>
    <scope>NUCLEOTIDE SEQUENCE [LARGE SCALE GENOMIC DNA]</scope>
    <source>
        <strain evidence="2">cv. 10/8</strain>
        <tissue evidence="1">Leaf</tissue>
    </source>
</reference>
<proteinExistence type="predicted"/>
<sequence>DEDGGVSSVTKVVKMQFVKLESK</sequence>